<evidence type="ECO:0000313" key="16">
    <source>
        <dbReference type="EMBL" id="RCL74132.1"/>
    </source>
</evidence>
<evidence type="ECO:0000313" key="17">
    <source>
        <dbReference type="Proteomes" id="UP000253570"/>
    </source>
</evidence>
<evidence type="ECO:0000256" key="9">
    <source>
        <dbReference type="ARBA" id="ARBA00023310"/>
    </source>
</evidence>
<evidence type="ECO:0000256" key="11">
    <source>
        <dbReference type="ARBA" id="ARBA00025614"/>
    </source>
</evidence>
<keyword evidence="2 13" id="KW-0813">Transport</keyword>
<keyword evidence="5 13" id="KW-0375">Hydrogen ion transport</keyword>
<comment type="subunit">
    <text evidence="13">F-type ATPases have 2 components, F(1) - the catalytic core - and F(0) - the membrane proton channel. F(1) has five subunits: alpha(3), beta(3), gamma(1), delta(1), epsilon(1). F(0) has three main subunits: a(1), b(2) and c(10-14). The alpha and beta chains form an alternating ring which encloses part of the gamma chain. F(1) is attached to F(0) by a central stalk formed by the gamma and epsilon chains, while a peripheral stalk is formed by the delta and b chains.</text>
</comment>
<comment type="function">
    <text evidence="11">Component of the F(0) channel, it forms part of the peripheral stalk, linking F(1) to F(0). The b'-subunit is a diverged and duplicated form of b found in plants and photosynthetic bacteria.</text>
</comment>
<evidence type="ECO:0000256" key="2">
    <source>
        <dbReference type="ARBA" id="ARBA00022448"/>
    </source>
</evidence>
<dbReference type="GO" id="GO:0046933">
    <property type="term" value="F:proton-transporting ATP synthase activity, rotational mechanism"/>
    <property type="evidence" value="ECO:0007669"/>
    <property type="project" value="UniProtKB-UniRule"/>
</dbReference>
<evidence type="ECO:0000256" key="10">
    <source>
        <dbReference type="ARBA" id="ARBA00025198"/>
    </source>
</evidence>
<dbReference type="Pfam" id="PF00430">
    <property type="entry name" value="ATP-synt_B"/>
    <property type="match status" value="1"/>
</dbReference>
<keyword evidence="13" id="KW-1003">Cell membrane</keyword>
<dbReference type="GO" id="GO:0046961">
    <property type="term" value="F:proton-transporting ATPase activity, rotational mechanism"/>
    <property type="evidence" value="ECO:0007669"/>
    <property type="project" value="TreeGrafter"/>
</dbReference>
<keyword evidence="6 13" id="KW-1133">Transmembrane helix</keyword>
<dbReference type="GO" id="GO:0005886">
    <property type="term" value="C:plasma membrane"/>
    <property type="evidence" value="ECO:0007669"/>
    <property type="project" value="UniProtKB-SubCell"/>
</dbReference>
<dbReference type="PANTHER" id="PTHR33445:SF1">
    <property type="entry name" value="ATP SYNTHASE SUBUNIT B"/>
    <property type="match status" value="1"/>
</dbReference>
<evidence type="ECO:0000256" key="13">
    <source>
        <dbReference type="HAMAP-Rule" id="MF_01398"/>
    </source>
</evidence>
<evidence type="ECO:0000256" key="4">
    <source>
        <dbReference type="ARBA" id="ARBA00022692"/>
    </source>
</evidence>
<organism evidence="16 17">
    <name type="scientific">PS1 clade bacterium</name>
    <dbReference type="NCBI Taxonomy" id="2175152"/>
    <lineage>
        <taxon>Bacteria</taxon>
        <taxon>Pseudomonadati</taxon>
        <taxon>Pseudomonadota</taxon>
        <taxon>Alphaproteobacteria</taxon>
        <taxon>PS1 clade</taxon>
    </lineage>
</organism>
<gene>
    <name evidence="13" type="primary">atpF</name>
    <name evidence="16" type="ORF">DBW71_01655</name>
</gene>
<dbReference type="GO" id="GO:0045259">
    <property type="term" value="C:proton-transporting ATP synthase complex"/>
    <property type="evidence" value="ECO:0007669"/>
    <property type="project" value="UniProtKB-KW"/>
</dbReference>
<comment type="function">
    <text evidence="10 13">F(1)F(0) ATP synthase produces ATP from ADP in the presence of a proton or sodium gradient. F-type ATPases consist of two structural domains, F(1) containing the extramembraneous catalytic core and F(0) containing the membrane proton channel, linked together by a central stalk and a peripheral stalk. During catalysis, ATP synthesis in the catalytic domain of F(1) is coupled via a rotary mechanism of the central stalk subunits to proton translocation.</text>
</comment>
<keyword evidence="3 13" id="KW-0138">CF(0)</keyword>
<dbReference type="GO" id="GO:0012505">
    <property type="term" value="C:endomembrane system"/>
    <property type="evidence" value="ECO:0007669"/>
    <property type="project" value="UniProtKB-SubCell"/>
</dbReference>
<dbReference type="InterPro" id="IPR002146">
    <property type="entry name" value="ATP_synth_b/b'su_bac/chlpt"/>
</dbReference>
<dbReference type="PANTHER" id="PTHR33445">
    <property type="entry name" value="ATP SYNTHASE SUBUNIT B', CHLOROPLASTIC"/>
    <property type="match status" value="1"/>
</dbReference>
<reference evidence="16 17" key="1">
    <citation type="journal article" date="2018" name="Microbiome">
        <title>Fine metagenomic profile of the Mediterranean stratified and mixed water columns revealed by assembly and recruitment.</title>
        <authorList>
            <person name="Haro-Moreno J.M."/>
            <person name="Lopez-Perez M."/>
            <person name="De La Torre J.R."/>
            <person name="Picazo A."/>
            <person name="Camacho A."/>
            <person name="Rodriguez-Valera F."/>
        </authorList>
    </citation>
    <scope>NUCLEOTIDE SEQUENCE [LARGE SCALE GENOMIC DNA]</scope>
    <source>
        <strain evidence="16">MED-G57</strain>
    </source>
</reference>
<evidence type="ECO:0000256" key="1">
    <source>
        <dbReference type="ARBA" id="ARBA00005513"/>
    </source>
</evidence>
<comment type="similarity">
    <text evidence="1 13 14">Belongs to the ATPase B chain family.</text>
</comment>
<keyword evidence="4 13" id="KW-0812">Transmembrane</keyword>
<proteinExistence type="inferred from homology"/>
<feature type="transmembrane region" description="Helical" evidence="13">
    <location>
        <begin position="6"/>
        <end position="23"/>
    </location>
</feature>
<keyword evidence="15" id="KW-0175">Coiled coil</keyword>
<keyword evidence="8 13" id="KW-0472">Membrane</keyword>
<sequence length="160" mass="18522">MLEKDATWVAIGFILFILLLIYFKIPNQIIKILDDRSKKIKEELDEAKRLREAAQTILSEFQKKNTEAEQTAKTIIDNAKKLAKNYEKDAKDKFDQNVVRKKKLLDEKLNRLENDVINQIKDNITDIVLETVKNSVKGNNIKPKVSQEIIDQGIEQIGKK</sequence>
<keyword evidence="9 13" id="KW-0066">ATP synthesis</keyword>
<evidence type="ECO:0000256" key="7">
    <source>
        <dbReference type="ARBA" id="ARBA00023065"/>
    </source>
</evidence>
<dbReference type="AlphaFoldDB" id="A0A368DQK6"/>
<keyword evidence="16" id="KW-0378">Hydrolase</keyword>
<accession>A0A368DQK6</accession>
<evidence type="ECO:0000256" key="8">
    <source>
        <dbReference type="ARBA" id="ARBA00023136"/>
    </source>
</evidence>
<dbReference type="GO" id="GO:0016787">
    <property type="term" value="F:hydrolase activity"/>
    <property type="evidence" value="ECO:0007669"/>
    <property type="project" value="UniProtKB-KW"/>
</dbReference>
<dbReference type="HAMAP" id="MF_01398">
    <property type="entry name" value="ATP_synth_b_bprime"/>
    <property type="match status" value="1"/>
</dbReference>
<keyword evidence="7 13" id="KW-0406">Ion transport</keyword>
<feature type="coiled-coil region" evidence="15">
    <location>
        <begin position="30"/>
        <end position="122"/>
    </location>
</feature>
<name>A0A368DQK6_9PROT</name>
<evidence type="ECO:0000256" key="6">
    <source>
        <dbReference type="ARBA" id="ARBA00022989"/>
    </source>
</evidence>
<dbReference type="Proteomes" id="UP000253570">
    <property type="component" value="Unassembled WGS sequence"/>
</dbReference>
<evidence type="ECO:0000256" key="12">
    <source>
        <dbReference type="ARBA" id="ARBA00037847"/>
    </source>
</evidence>
<dbReference type="CDD" id="cd06503">
    <property type="entry name" value="ATP-synt_Fo_b"/>
    <property type="match status" value="1"/>
</dbReference>
<protein>
    <recommendedName>
        <fullName evidence="13">ATP synthase subunit b</fullName>
    </recommendedName>
    <alternativeName>
        <fullName evidence="13">ATP synthase F(0) sector subunit b</fullName>
    </alternativeName>
    <alternativeName>
        <fullName evidence="13">ATPase subunit I</fullName>
    </alternativeName>
    <alternativeName>
        <fullName evidence="13">F-type ATPase subunit b</fullName>
        <shortName evidence="13">F-ATPase subunit b</shortName>
    </alternativeName>
</protein>
<evidence type="ECO:0000256" key="14">
    <source>
        <dbReference type="RuleBase" id="RU003848"/>
    </source>
</evidence>
<comment type="subcellular location">
    <subcellularLocation>
        <location evidence="13">Cell membrane</location>
        <topology evidence="13">Single-pass membrane protein</topology>
    </subcellularLocation>
    <subcellularLocation>
        <location evidence="12">Endomembrane system</location>
        <topology evidence="12">Single-pass membrane protein</topology>
    </subcellularLocation>
</comment>
<evidence type="ECO:0000256" key="5">
    <source>
        <dbReference type="ARBA" id="ARBA00022781"/>
    </source>
</evidence>
<dbReference type="InterPro" id="IPR050059">
    <property type="entry name" value="ATP_synthase_B_chain"/>
</dbReference>
<evidence type="ECO:0000256" key="15">
    <source>
        <dbReference type="SAM" id="Coils"/>
    </source>
</evidence>
<evidence type="ECO:0000256" key="3">
    <source>
        <dbReference type="ARBA" id="ARBA00022547"/>
    </source>
</evidence>
<comment type="caution">
    <text evidence="16">The sequence shown here is derived from an EMBL/GenBank/DDBJ whole genome shotgun (WGS) entry which is preliminary data.</text>
</comment>
<dbReference type="EMBL" id="QOQD01000003">
    <property type="protein sequence ID" value="RCL74132.1"/>
    <property type="molecule type" value="Genomic_DNA"/>
</dbReference>